<evidence type="ECO:0000313" key="2">
    <source>
        <dbReference type="Proteomes" id="UP000834106"/>
    </source>
</evidence>
<keyword evidence="2" id="KW-1185">Reference proteome</keyword>
<sequence length="113" mass="12805">MREITELELQTPSTPQVDEDDTVFVALGKDVKKDEKVLMWALHNSRGRKICILHVHQPARMIPMMGSKVSINLLDEHIVSAYHDNERQGKQKILEKYVQTCGLAGVSSIVRLP</sequence>
<proteinExistence type="predicted"/>
<dbReference type="AlphaFoldDB" id="A0AAD1ZMB1"/>
<gene>
    <name evidence="1" type="ORF">FPE_LOCUS16723</name>
</gene>
<dbReference type="Proteomes" id="UP000834106">
    <property type="component" value="Chromosome 10"/>
</dbReference>
<name>A0AAD1ZMB1_9LAMI</name>
<dbReference type="EMBL" id="OU503045">
    <property type="protein sequence ID" value="CAI9769567.1"/>
    <property type="molecule type" value="Genomic_DNA"/>
</dbReference>
<dbReference type="PANTHER" id="PTHR47382:SF1">
    <property type="entry name" value="USPA DOMAIN-CONTAINING PROTEIN"/>
    <property type="match status" value="1"/>
</dbReference>
<accession>A0AAD1ZMB1</accession>
<dbReference type="PANTHER" id="PTHR47382">
    <property type="entry name" value="U-BOX DOMAIN-CONTAINING PROTEIN 52-LIKE"/>
    <property type="match status" value="1"/>
</dbReference>
<evidence type="ECO:0000313" key="1">
    <source>
        <dbReference type="EMBL" id="CAI9769567.1"/>
    </source>
</evidence>
<evidence type="ECO:0008006" key="3">
    <source>
        <dbReference type="Google" id="ProtNLM"/>
    </source>
</evidence>
<reference evidence="1" key="1">
    <citation type="submission" date="2023-05" db="EMBL/GenBank/DDBJ databases">
        <authorList>
            <person name="Huff M."/>
        </authorList>
    </citation>
    <scope>NUCLEOTIDE SEQUENCE</scope>
</reference>
<organism evidence="1 2">
    <name type="scientific">Fraxinus pennsylvanica</name>
    <dbReference type="NCBI Taxonomy" id="56036"/>
    <lineage>
        <taxon>Eukaryota</taxon>
        <taxon>Viridiplantae</taxon>
        <taxon>Streptophyta</taxon>
        <taxon>Embryophyta</taxon>
        <taxon>Tracheophyta</taxon>
        <taxon>Spermatophyta</taxon>
        <taxon>Magnoliopsida</taxon>
        <taxon>eudicotyledons</taxon>
        <taxon>Gunneridae</taxon>
        <taxon>Pentapetalae</taxon>
        <taxon>asterids</taxon>
        <taxon>lamiids</taxon>
        <taxon>Lamiales</taxon>
        <taxon>Oleaceae</taxon>
        <taxon>Oleeae</taxon>
        <taxon>Fraxinus</taxon>
    </lineage>
</organism>
<protein>
    <recommendedName>
        <fullName evidence="3">U-box domain-containing protein</fullName>
    </recommendedName>
</protein>